<dbReference type="AlphaFoldDB" id="A3GHI3"/>
<protein>
    <submittedName>
        <fullName evidence="2">Uncharacterized protein</fullName>
    </submittedName>
</protein>
<keyword evidence="1" id="KW-0472">Membrane</keyword>
<evidence type="ECO:0000313" key="3">
    <source>
        <dbReference type="Proteomes" id="UP000002258"/>
    </source>
</evidence>
<organism evidence="2 3">
    <name type="scientific">Scheffersomyces stipitis (strain ATCC 58785 / CBS 6054 / NBRC 10063 / NRRL Y-11545)</name>
    <name type="common">Yeast</name>
    <name type="synonym">Pichia stipitis</name>
    <dbReference type="NCBI Taxonomy" id="322104"/>
    <lineage>
        <taxon>Eukaryota</taxon>
        <taxon>Fungi</taxon>
        <taxon>Dikarya</taxon>
        <taxon>Ascomycota</taxon>
        <taxon>Saccharomycotina</taxon>
        <taxon>Pichiomycetes</taxon>
        <taxon>Debaryomycetaceae</taxon>
        <taxon>Scheffersomyces</taxon>
    </lineage>
</organism>
<accession>A3GHI3</accession>
<name>A3GHI3_PICST</name>
<keyword evidence="1" id="KW-1133">Transmembrane helix</keyword>
<dbReference type="OMA" id="NSEYQRE"/>
<reference evidence="2 3" key="1">
    <citation type="journal article" date="2007" name="Nat. Biotechnol.">
        <title>Genome sequence of the lignocellulose-bioconverting and xylose-fermenting yeast Pichia stipitis.</title>
        <authorList>
            <person name="Jeffries T.W."/>
            <person name="Grigoriev I.V."/>
            <person name="Grimwood J."/>
            <person name="Laplaza J.M."/>
            <person name="Aerts A."/>
            <person name="Salamov A."/>
            <person name="Schmutz J."/>
            <person name="Lindquist E."/>
            <person name="Dehal P."/>
            <person name="Shapiro H."/>
            <person name="Jin Y.S."/>
            <person name="Passoth V."/>
            <person name="Richardson P.M."/>
        </authorList>
    </citation>
    <scope>NUCLEOTIDE SEQUENCE [LARGE SCALE GENOMIC DNA]</scope>
    <source>
        <strain evidence="3">ATCC 58785 / CBS 6054 / NBRC 10063 / NRRL Y-11545</strain>
    </source>
</reference>
<dbReference type="GeneID" id="4851732"/>
<keyword evidence="1" id="KW-0812">Transmembrane</keyword>
<comment type="caution">
    <text evidence="2">The sequence shown here is derived from an EMBL/GenBank/DDBJ whole genome shotgun (WGS) entry which is preliminary data.</text>
</comment>
<dbReference type="Proteomes" id="UP000002258">
    <property type="component" value="Chromosome 1"/>
</dbReference>
<dbReference type="KEGG" id="pic:PICST_28994"/>
<dbReference type="OrthoDB" id="3999982at2759"/>
<dbReference type="RefSeq" id="XP_001386847.1">
    <property type="nucleotide sequence ID" value="XM_001386810.1"/>
</dbReference>
<gene>
    <name evidence="2" type="ORF">PICST_28994</name>
</gene>
<dbReference type="eggNOG" id="ENOG502SEBG">
    <property type="taxonomic scope" value="Eukaryota"/>
</dbReference>
<dbReference type="HOGENOM" id="CLU_1982386_0_0_1"/>
<evidence type="ECO:0000256" key="1">
    <source>
        <dbReference type="SAM" id="Phobius"/>
    </source>
</evidence>
<dbReference type="InParanoid" id="A3GHI3"/>
<keyword evidence="3" id="KW-1185">Reference proteome</keyword>
<dbReference type="EMBL" id="AAVQ01000002">
    <property type="protein sequence ID" value="EAZ62824.1"/>
    <property type="molecule type" value="Genomic_DNA"/>
</dbReference>
<sequence length="126" mass="14417">MSMETRNGLLSKLGIFGVAAVTLFMVGKRHIASYKDERHKRETDARIDSEADEFGITARRPGFPVNNPTMNYETGYRASKYQGSGNSYSSRRPGDRLSMFSVFDRDWSKKEHDETNYYTPSRSDKS</sequence>
<evidence type="ECO:0000313" key="2">
    <source>
        <dbReference type="EMBL" id="EAZ62824.1"/>
    </source>
</evidence>
<proteinExistence type="predicted"/>
<feature type="transmembrane region" description="Helical" evidence="1">
    <location>
        <begin position="13"/>
        <end position="31"/>
    </location>
</feature>